<name>A0A5C5V633_9BACT</name>
<organism evidence="2 3">
    <name type="scientific">Blastopirellula retiformator</name>
    <dbReference type="NCBI Taxonomy" id="2527970"/>
    <lineage>
        <taxon>Bacteria</taxon>
        <taxon>Pseudomonadati</taxon>
        <taxon>Planctomycetota</taxon>
        <taxon>Planctomycetia</taxon>
        <taxon>Pirellulales</taxon>
        <taxon>Pirellulaceae</taxon>
        <taxon>Blastopirellula</taxon>
    </lineage>
</organism>
<proteinExistence type="predicted"/>
<evidence type="ECO:0000313" key="3">
    <source>
        <dbReference type="Proteomes" id="UP000318878"/>
    </source>
</evidence>
<accession>A0A5C5V633</accession>
<evidence type="ECO:0000313" key="2">
    <source>
        <dbReference type="EMBL" id="TWT33212.1"/>
    </source>
</evidence>
<dbReference type="Gene3D" id="3.20.20.150">
    <property type="entry name" value="Divalent-metal-dependent TIM barrel enzymes"/>
    <property type="match status" value="1"/>
</dbReference>
<keyword evidence="3" id="KW-1185">Reference proteome</keyword>
<evidence type="ECO:0000259" key="1">
    <source>
        <dbReference type="Pfam" id="PF01261"/>
    </source>
</evidence>
<dbReference type="GO" id="GO:0016853">
    <property type="term" value="F:isomerase activity"/>
    <property type="evidence" value="ECO:0007669"/>
    <property type="project" value="UniProtKB-KW"/>
</dbReference>
<keyword evidence="2" id="KW-0413">Isomerase</keyword>
<dbReference type="InterPro" id="IPR036237">
    <property type="entry name" value="Xyl_isomerase-like_sf"/>
</dbReference>
<dbReference type="AlphaFoldDB" id="A0A5C5V633"/>
<dbReference type="Proteomes" id="UP000318878">
    <property type="component" value="Unassembled WGS sequence"/>
</dbReference>
<protein>
    <submittedName>
        <fullName evidence="2">Xylose isomerase-like TIM barrel</fullName>
    </submittedName>
</protein>
<feature type="domain" description="Xylose isomerase-like TIM barrel" evidence="1">
    <location>
        <begin position="64"/>
        <end position="232"/>
    </location>
</feature>
<dbReference type="EMBL" id="SJPF01000003">
    <property type="protein sequence ID" value="TWT33212.1"/>
    <property type="molecule type" value="Genomic_DNA"/>
</dbReference>
<dbReference type="InterPro" id="IPR050312">
    <property type="entry name" value="IolE/XylAMocC-like"/>
</dbReference>
<gene>
    <name evidence="2" type="ORF">Enr8_30370</name>
</gene>
<dbReference type="PANTHER" id="PTHR12110">
    <property type="entry name" value="HYDROXYPYRUVATE ISOMERASE"/>
    <property type="match status" value="1"/>
</dbReference>
<dbReference type="PANTHER" id="PTHR12110:SF53">
    <property type="entry name" value="BLR5974 PROTEIN"/>
    <property type="match status" value="1"/>
</dbReference>
<dbReference type="SUPFAM" id="SSF51658">
    <property type="entry name" value="Xylose isomerase-like"/>
    <property type="match status" value="1"/>
</dbReference>
<sequence>MFVSASSECFPDLPMRECMEKLVDLEFSNVDLTISETSKHLKPSLVANDPEAALEVCRDTQRLNISNFRILIDAKKEEHYRQFEAICKLAKAVKVSSLTVPSGEFGTPFNEEVEHLRELVAIAAVEGIVVSMHTHVGCLSQDADTIKVLCDNVKGLGVTLDPSHFTCREDSPANYEKILGYVRHVYLRDSTKNQMQVRVGQGEIEFGKVISQLESVNYNRALTIHMPPLPEVDQMAEMRKMRLLMESLL</sequence>
<dbReference type="Pfam" id="PF01261">
    <property type="entry name" value="AP_endonuc_2"/>
    <property type="match status" value="1"/>
</dbReference>
<dbReference type="InterPro" id="IPR013022">
    <property type="entry name" value="Xyl_isomerase-like_TIM-brl"/>
</dbReference>
<comment type="caution">
    <text evidence="2">The sequence shown here is derived from an EMBL/GenBank/DDBJ whole genome shotgun (WGS) entry which is preliminary data.</text>
</comment>
<reference evidence="2 3" key="1">
    <citation type="submission" date="2019-02" db="EMBL/GenBank/DDBJ databases">
        <title>Deep-cultivation of Planctomycetes and their phenomic and genomic characterization uncovers novel biology.</title>
        <authorList>
            <person name="Wiegand S."/>
            <person name="Jogler M."/>
            <person name="Boedeker C."/>
            <person name="Pinto D."/>
            <person name="Vollmers J."/>
            <person name="Rivas-Marin E."/>
            <person name="Kohn T."/>
            <person name="Peeters S.H."/>
            <person name="Heuer A."/>
            <person name="Rast P."/>
            <person name="Oberbeckmann S."/>
            <person name="Bunk B."/>
            <person name="Jeske O."/>
            <person name="Meyerdierks A."/>
            <person name="Storesund J.E."/>
            <person name="Kallscheuer N."/>
            <person name="Luecker S."/>
            <person name="Lage O.M."/>
            <person name="Pohl T."/>
            <person name="Merkel B.J."/>
            <person name="Hornburger P."/>
            <person name="Mueller R.-W."/>
            <person name="Bruemmer F."/>
            <person name="Labrenz M."/>
            <person name="Spormann A.M."/>
            <person name="Op Den Camp H."/>
            <person name="Overmann J."/>
            <person name="Amann R."/>
            <person name="Jetten M.S.M."/>
            <person name="Mascher T."/>
            <person name="Medema M.H."/>
            <person name="Devos D.P."/>
            <person name="Kaster A.-K."/>
            <person name="Ovreas L."/>
            <person name="Rohde M."/>
            <person name="Galperin M.Y."/>
            <person name="Jogler C."/>
        </authorList>
    </citation>
    <scope>NUCLEOTIDE SEQUENCE [LARGE SCALE GENOMIC DNA]</scope>
    <source>
        <strain evidence="2 3">Enr8</strain>
    </source>
</reference>